<evidence type="ECO:0000256" key="6">
    <source>
        <dbReference type="ARBA" id="ARBA00022801"/>
    </source>
</evidence>
<keyword evidence="9 16" id="KW-0326">Glycosidase</keyword>
<comment type="similarity">
    <text evidence="2 16">Belongs to the glycosyl hydrolase 28 family.</text>
</comment>
<gene>
    <name evidence="18" type="ORF">NliqN6_6440</name>
</gene>
<keyword evidence="19" id="KW-1185">Reference proteome</keyword>
<dbReference type="GO" id="GO:0045490">
    <property type="term" value="P:pectin catabolic process"/>
    <property type="evidence" value="ECO:0007669"/>
    <property type="project" value="UniProtKB-ARBA"/>
</dbReference>
<dbReference type="Proteomes" id="UP000620104">
    <property type="component" value="Unassembled WGS sequence"/>
</dbReference>
<evidence type="ECO:0000256" key="8">
    <source>
        <dbReference type="ARBA" id="ARBA00023180"/>
    </source>
</evidence>
<dbReference type="InterPro" id="IPR006626">
    <property type="entry name" value="PbH1"/>
</dbReference>
<dbReference type="Gene3D" id="2.160.20.10">
    <property type="entry name" value="Single-stranded right-handed beta-helix, Pectin lyase-like"/>
    <property type="match status" value="1"/>
</dbReference>
<dbReference type="InterPro" id="IPR011050">
    <property type="entry name" value="Pectin_lyase_fold/virulence"/>
</dbReference>
<protein>
    <recommendedName>
        <fullName evidence="12">galacturonan 1,4-alpha-galacturonidase</fullName>
        <ecNumber evidence="12">3.2.1.67</ecNumber>
    </recommendedName>
    <alternativeName>
        <fullName evidence="13">Galacturan 1,4-alpha-galacturonidase C</fullName>
    </alternativeName>
    <alternativeName>
        <fullName evidence="14">Poly(1,4-alpha-D-galacturonide)galacturonohydrolase C</fullName>
    </alternativeName>
</protein>
<evidence type="ECO:0000256" key="12">
    <source>
        <dbReference type="ARBA" id="ARBA00038933"/>
    </source>
</evidence>
<evidence type="ECO:0000256" key="15">
    <source>
        <dbReference type="ARBA" id="ARBA00048766"/>
    </source>
</evidence>
<keyword evidence="7" id="KW-1015">Disulfide bond</keyword>
<comment type="catalytic activity">
    <reaction evidence="15">
        <text>[(1-&gt;4)-alpha-D-galacturonosyl](n) + H2O = alpha-D-galacturonate + [(1-&gt;4)-alpha-D-galacturonosyl](n-1)</text>
        <dbReference type="Rhea" id="RHEA:14117"/>
        <dbReference type="Rhea" id="RHEA-COMP:14570"/>
        <dbReference type="Rhea" id="RHEA-COMP:14572"/>
        <dbReference type="ChEBI" id="CHEBI:15377"/>
        <dbReference type="ChEBI" id="CHEBI:58658"/>
        <dbReference type="ChEBI" id="CHEBI:140523"/>
        <dbReference type="EC" id="3.2.1.67"/>
    </reaction>
</comment>
<evidence type="ECO:0000256" key="3">
    <source>
        <dbReference type="ARBA" id="ARBA00022525"/>
    </source>
</evidence>
<evidence type="ECO:0000256" key="16">
    <source>
        <dbReference type="RuleBase" id="RU361169"/>
    </source>
</evidence>
<dbReference type="AlphaFoldDB" id="A0A8H3YI50"/>
<dbReference type="InterPro" id="IPR000743">
    <property type="entry name" value="Glyco_hydro_28"/>
</dbReference>
<proteinExistence type="inferred from homology"/>
<evidence type="ECO:0000313" key="18">
    <source>
        <dbReference type="EMBL" id="GHJ90038.1"/>
    </source>
</evidence>
<dbReference type="SMART" id="SM00710">
    <property type="entry name" value="PbH1"/>
    <property type="match status" value="3"/>
</dbReference>
<keyword evidence="5" id="KW-0677">Repeat</keyword>
<evidence type="ECO:0000256" key="11">
    <source>
        <dbReference type="ARBA" id="ARBA00037312"/>
    </source>
</evidence>
<feature type="signal peptide" evidence="17">
    <location>
        <begin position="1"/>
        <end position="21"/>
    </location>
</feature>
<evidence type="ECO:0000256" key="4">
    <source>
        <dbReference type="ARBA" id="ARBA00022729"/>
    </source>
</evidence>
<dbReference type="GO" id="GO:0071555">
    <property type="term" value="P:cell wall organization"/>
    <property type="evidence" value="ECO:0007669"/>
    <property type="project" value="UniProtKB-KW"/>
</dbReference>
<keyword evidence="6 16" id="KW-0378">Hydrolase</keyword>
<dbReference type="EMBL" id="BLZA01000053">
    <property type="protein sequence ID" value="GHJ90038.1"/>
    <property type="molecule type" value="Genomic_DNA"/>
</dbReference>
<comment type="caution">
    <text evidence="18">The sequence shown here is derived from an EMBL/GenBank/DDBJ whole genome shotgun (WGS) entry which is preliminary data.</text>
</comment>
<evidence type="ECO:0000256" key="10">
    <source>
        <dbReference type="ARBA" id="ARBA00023316"/>
    </source>
</evidence>
<dbReference type="GO" id="GO:0005576">
    <property type="term" value="C:extracellular region"/>
    <property type="evidence" value="ECO:0007669"/>
    <property type="project" value="UniProtKB-SubCell"/>
</dbReference>
<dbReference type="Pfam" id="PF00295">
    <property type="entry name" value="Glyco_hydro_28"/>
    <property type="match status" value="1"/>
</dbReference>
<evidence type="ECO:0000256" key="2">
    <source>
        <dbReference type="ARBA" id="ARBA00008834"/>
    </source>
</evidence>
<keyword evidence="3" id="KW-0964">Secreted</keyword>
<dbReference type="PANTHER" id="PTHR31736">
    <property type="match status" value="1"/>
</dbReference>
<evidence type="ECO:0000256" key="1">
    <source>
        <dbReference type="ARBA" id="ARBA00004613"/>
    </source>
</evidence>
<name>A0A8H3YI50_9TREE</name>
<keyword evidence="4 17" id="KW-0732">Signal</keyword>
<dbReference type="PANTHER" id="PTHR31736:SF11">
    <property type="entry name" value="EXOPOLYGALACTURONASE C-RELATED"/>
    <property type="match status" value="1"/>
</dbReference>
<evidence type="ECO:0000256" key="7">
    <source>
        <dbReference type="ARBA" id="ARBA00023157"/>
    </source>
</evidence>
<accession>A0A8H3YI50</accession>
<dbReference type="GO" id="GO:0047911">
    <property type="term" value="F:galacturan 1,4-alpha-galacturonidase activity"/>
    <property type="evidence" value="ECO:0007669"/>
    <property type="project" value="UniProtKB-EC"/>
</dbReference>
<reference evidence="18" key="1">
    <citation type="submission" date="2020-07" db="EMBL/GenBank/DDBJ databases">
        <title>Draft Genome Sequence of a Deep-Sea Yeast, Naganishia (Cryptococcus) liquefaciens strain N6.</title>
        <authorList>
            <person name="Han Y.W."/>
            <person name="Kajitani R."/>
            <person name="Morimoto H."/>
            <person name="Parhat M."/>
            <person name="Tsubouchi H."/>
            <person name="Bakenova O."/>
            <person name="Ogata M."/>
            <person name="Argunhan B."/>
            <person name="Aoki R."/>
            <person name="Kajiwara S."/>
            <person name="Itoh T."/>
            <person name="Iwasaki H."/>
        </authorList>
    </citation>
    <scope>NUCLEOTIDE SEQUENCE</scope>
    <source>
        <strain evidence="18">N6</strain>
    </source>
</reference>
<evidence type="ECO:0000256" key="17">
    <source>
        <dbReference type="SAM" id="SignalP"/>
    </source>
</evidence>
<dbReference type="OrthoDB" id="187139at2759"/>
<dbReference type="GO" id="GO:0004650">
    <property type="term" value="F:polygalacturonase activity"/>
    <property type="evidence" value="ECO:0007669"/>
    <property type="project" value="InterPro"/>
</dbReference>
<evidence type="ECO:0000256" key="13">
    <source>
        <dbReference type="ARBA" id="ARBA00041474"/>
    </source>
</evidence>
<dbReference type="InterPro" id="IPR012334">
    <property type="entry name" value="Pectin_lyas_fold"/>
</dbReference>
<keyword evidence="10" id="KW-0961">Cell wall biogenesis/degradation</keyword>
<evidence type="ECO:0000256" key="9">
    <source>
        <dbReference type="ARBA" id="ARBA00023295"/>
    </source>
</evidence>
<keyword evidence="8" id="KW-0325">Glycoprotein</keyword>
<comment type="function">
    <text evidence="11">Specific in hydrolyzing the terminal glycosidic bond of polygalacturonic acid and oligogalacturonates.</text>
</comment>
<evidence type="ECO:0000256" key="5">
    <source>
        <dbReference type="ARBA" id="ARBA00022737"/>
    </source>
</evidence>
<comment type="subcellular location">
    <subcellularLocation>
        <location evidence="1">Secreted</location>
    </subcellularLocation>
</comment>
<evidence type="ECO:0000256" key="14">
    <source>
        <dbReference type="ARBA" id="ARBA00042262"/>
    </source>
</evidence>
<dbReference type="SUPFAM" id="SSF51126">
    <property type="entry name" value="Pectin lyase-like"/>
    <property type="match status" value="1"/>
</dbReference>
<organism evidence="18 19">
    <name type="scientific">Naganishia liquefaciens</name>
    <dbReference type="NCBI Taxonomy" id="104408"/>
    <lineage>
        <taxon>Eukaryota</taxon>
        <taxon>Fungi</taxon>
        <taxon>Dikarya</taxon>
        <taxon>Basidiomycota</taxon>
        <taxon>Agaricomycotina</taxon>
        <taxon>Tremellomycetes</taxon>
        <taxon>Filobasidiales</taxon>
        <taxon>Filobasidiaceae</taxon>
        <taxon>Naganishia</taxon>
    </lineage>
</organism>
<evidence type="ECO:0000313" key="19">
    <source>
        <dbReference type="Proteomes" id="UP000620104"/>
    </source>
</evidence>
<dbReference type="EC" id="3.2.1.67" evidence="12"/>
<feature type="chain" id="PRO_5034884339" description="galacturonan 1,4-alpha-galacturonidase" evidence="17">
    <location>
        <begin position="22"/>
        <end position="471"/>
    </location>
</feature>
<sequence>MLTSTLSKVLTALSVCSLASASPLHQLETRNNTGEGSSRKYCEVPSQYAASNGTVDDSIAIVQALKDCADGGLVRFPMGVDYFVKNPVVATDLKGIRIEQYGNLHLPKDIAYVQNIVNSTEQTWAAAITWFILNGNDIEWVGTKNVTTGWIEAYGQAWWDANNSTGLLARPHLFQMNANNTRITDYKVRKPIAWNMRLNGNNYTIKDTVIDAETTGGFPFNTDGFDVAATNVLIDGFTIFNGDDAVAIQSGAKNVTVRNGMASGPGCHGMSIGSLGQNQGLFASVSNITFSDITMVNALYGARFKSWIGGQGLAENITWQNIRMSNVSYPIFVTSSYFNQGSAQTQIQQGAVSGRPMNSTVATRGFTWENITGTINTNNPGDGSCVSDPCWYEQGLPNLDGTQSIIIECGSDTSCQDYKFKNIQLLPLNSMPSTTICVNATAPLNPDLGFSCANGTYVPMLAGGGMSSGSW</sequence>